<accession>A0A238L986</accession>
<proteinExistence type="predicted"/>
<evidence type="ECO:0000313" key="2">
    <source>
        <dbReference type="Proteomes" id="UP000201613"/>
    </source>
</evidence>
<gene>
    <name evidence="1" type="ORF">LOM8899_00351</name>
</gene>
<dbReference type="InterPro" id="IPR027417">
    <property type="entry name" value="P-loop_NTPase"/>
</dbReference>
<dbReference type="OrthoDB" id="7705857at2"/>
<organism evidence="1 2">
    <name type="scientific">Flavimaricola marinus</name>
    <dbReference type="NCBI Taxonomy" id="1819565"/>
    <lineage>
        <taxon>Bacteria</taxon>
        <taxon>Pseudomonadati</taxon>
        <taxon>Pseudomonadota</taxon>
        <taxon>Alphaproteobacteria</taxon>
        <taxon>Rhodobacterales</taxon>
        <taxon>Paracoccaceae</taxon>
        <taxon>Flavimaricola</taxon>
    </lineage>
</organism>
<dbReference type="RefSeq" id="WP_093990427.1">
    <property type="nucleotide sequence ID" value="NZ_FXZK01000001.1"/>
</dbReference>
<dbReference type="EMBL" id="FXZK01000001">
    <property type="protein sequence ID" value="SMY06228.1"/>
    <property type="molecule type" value="Genomic_DNA"/>
</dbReference>
<sequence>MADTRPRRILIHPGFHKTGTSSIQHFLWTNRALLSDTLAVLQLRHLKPAAQLCMSYSRNSSPLLLADLVGALTEAIEEHGPVPDSDDTRDIVVSCEALSGHCPGWPGVDNYAAAPFTASVLAGFFGEVFPGSEVLVVYSTREQDSWLHSAWRHHLLGQRLMVDYETWAPRYRVAADLMPVVIEVAEGLAPVRVFTLPLEESHLHPQGPGGALLELIDLPDDLRRRLQPVGHGNPGPKATLAREYLALNRSALTDSDVKNRKDMLADQAKVGGWATASHRT</sequence>
<evidence type="ECO:0000313" key="1">
    <source>
        <dbReference type="EMBL" id="SMY06228.1"/>
    </source>
</evidence>
<keyword evidence="2" id="KW-1185">Reference proteome</keyword>
<protein>
    <recommendedName>
        <fullName evidence="3">Sulfotransferase family protein</fullName>
    </recommendedName>
</protein>
<name>A0A238L986_9RHOB</name>
<reference evidence="1 2" key="1">
    <citation type="submission" date="2017-05" db="EMBL/GenBank/DDBJ databases">
        <authorList>
            <person name="Song R."/>
            <person name="Chenine A.L."/>
            <person name="Ruprecht R.M."/>
        </authorList>
    </citation>
    <scope>NUCLEOTIDE SEQUENCE [LARGE SCALE GENOMIC DNA]</scope>
    <source>
        <strain evidence="1 2">CECT 8899</strain>
    </source>
</reference>
<dbReference type="Proteomes" id="UP000201613">
    <property type="component" value="Unassembled WGS sequence"/>
</dbReference>
<dbReference type="AlphaFoldDB" id="A0A238L986"/>
<evidence type="ECO:0008006" key="3">
    <source>
        <dbReference type="Google" id="ProtNLM"/>
    </source>
</evidence>
<dbReference type="SUPFAM" id="SSF52540">
    <property type="entry name" value="P-loop containing nucleoside triphosphate hydrolases"/>
    <property type="match status" value="1"/>
</dbReference>